<evidence type="ECO:0000313" key="3">
    <source>
        <dbReference type="Proteomes" id="UP000184330"/>
    </source>
</evidence>
<gene>
    <name evidence="2" type="ORF">PAC_13769</name>
</gene>
<feature type="region of interest" description="Disordered" evidence="1">
    <location>
        <begin position="186"/>
        <end position="205"/>
    </location>
</feature>
<evidence type="ECO:0000313" key="2">
    <source>
        <dbReference type="EMBL" id="CZR63872.1"/>
    </source>
</evidence>
<dbReference type="EMBL" id="FJOG01000025">
    <property type="protein sequence ID" value="CZR63872.1"/>
    <property type="molecule type" value="Genomic_DNA"/>
</dbReference>
<dbReference type="Proteomes" id="UP000184330">
    <property type="component" value="Unassembled WGS sequence"/>
</dbReference>
<organism evidence="2 3">
    <name type="scientific">Phialocephala subalpina</name>
    <dbReference type="NCBI Taxonomy" id="576137"/>
    <lineage>
        <taxon>Eukaryota</taxon>
        <taxon>Fungi</taxon>
        <taxon>Dikarya</taxon>
        <taxon>Ascomycota</taxon>
        <taxon>Pezizomycotina</taxon>
        <taxon>Leotiomycetes</taxon>
        <taxon>Helotiales</taxon>
        <taxon>Mollisiaceae</taxon>
        <taxon>Phialocephala</taxon>
        <taxon>Phialocephala fortinii species complex</taxon>
    </lineage>
</organism>
<dbReference type="OrthoDB" id="10650161at2759"/>
<proteinExistence type="predicted"/>
<sequence>MVNSEPRLTSSLPQYLRATTHPGKEKKKETKRTMKLTRFLRLSLLALVLKFLSISIAQTLTHVIANTTFPEIPTMVTNFPAQVSVLMTRERAVAAENNIIPLRDGRDQGRRYLFGVEGLDDNLAGVELKGSWSRFGRVVVLERGRRMQNWRFLEGMAPDVNNAKITNISTQMNSTFPDALMDSDVNDTKHKGGRGGGTGGKGGGGGAGTATFPLRLEMVVSMLGLAGTLAWLLM</sequence>
<reference evidence="2 3" key="1">
    <citation type="submission" date="2016-03" db="EMBL/GenBank/DDBJ databases">
        <authorList>
            <person name="Ploux O."/>
        </authorList>
    </citation>
    <scope>NUCLEOTIDE SEQUENCE [LARGE SCALE GENOMIC DNA]</scope>
    <source>
        <strain evidence="2 3">UAMH 11012</strain>
    </source>
</reference>
<accession>A0A1L7XFS4</accession>
<feature type="compositionally biased region" description="Gly residues" evidence="1">
    <location>
        <begin position="194"/>
        <end position="205"/>
    </location>
</feature>
<name>A0A1L7XFS4_9HELO</name>
<evidence type="ECO:0000256" key="1">
    <source>
        <dbReference type="SAM" id="MobiDB-lite"/>
    </source>
</evidence>
<protein>
    <submittedName>
        <fullName evidence="2">Uncharacterized protein</fullName>
    </submittedName>
</protein>
<dbReference type="AlphaFoldDB" id="A0A1L7XFS4"/>
<keyword evidence="3" id="KW-1185">Reference proteome</keyword>